<sequence>MSFLTAYPEMLSAAAVNLESIGAAMSAGNAAAEAANPAAAI</sequence>
<keyword evidence="3" id="KW-1185">Reference proteome</keyword>
<evidence type="ECO:0000313" key="3">
    <source>
        <dbReference type="Proteomes" id="UP000554965"/>
    </source>
</evidence>
<dbReference type="Proteomes" id="UP000554965">
    <property type="component" value="Unassembled WGS sequence"/>
</dbReference>
<gene>
    <name evidence="2" type="ORF">MSIMFB_02149</name>
</gene>
<dbReference type="AlphaFoldDB" id="A0A7Z7IL36"/>
<protein>
    <recommendedName>
        <fullName evidence="1">PE domain-containing protein</fullName>
    </recommendedName>
</protein>
<accession>A0A7Z7IL36</accession>
<dbReference type="RefSeq" id="WP_186242656.1">
    <property type="nucleotide sequence ID" value="NZ_OCTY01000002.1"/>
</dbReference>
<dbReference type="Gene3D" id="1.10.287.850">
    <property type="entry name" value="HP0062-like domain"/>
    <property type="match status" value="1"/>
</dbReference>
<dbReference type="InterPro" id="IPR000084">
    <property type="entry name" value="PE-PGRS_N"/>
</dbReference>
<organism evidence="2 3">
    <name type="scientific">Mycobacterium simulans</name>
    <dbReference type="NCBI Taxonomy" id="627089"/>
    <lineage>
        <taxon>Bacteria</taxon>
        <taxon>Bacillati</taxon>
        <taxon>Actinomycetota</taxon>
        <taxon>Actinomycetes</taxon>
        <taxon>Mycobacteriales</taxon>
        <taxon>Mycobacteriaceae</taxon>
        <taxon>Mycobacterium</taxon>
    </lineage>
</organism>
<comment type="caution">
    <text evidence="2">The sequence shown here is derived from an EMBL/GenBank/DDBJ whole genome shotgun (WGS) entry which is preliminary data.</text>
</comment>
<dbReference type="EMBL" id="OCTY01000002">
    <property type="protein sequence ID" value="SOJ54656.1"/>
    <property type="molecule type" value="Genomic_DNA"/>
</dbReference>
<dbReference type="Pfam" id="PF00934">
    <property type="entry name" value="PE"/>
    <property type="match status" value="1"/>
</dbReference>
<name>A0A7Z7IL36_9MYCO</name>
<proteinExistence type="predicted"/>
<feature type="domain" description="PE" evidence="1">
    <location>
        <begin position="4"/>
        <end position="35"/>
    </location>
</feature>
<reference evidence="2 3" key="1">
    <citation type="submission" date="2017-10" db="EMBL/GenBank/DDBJ databases">
        <authorList>
            <consortium name="Urmite Genomes"/>
        </authorList>
    </citation>
    <scope>NUCLEOTIDE SEQUENCE [LARGE SCALE GENOMIC DNA]</scope>
    <source>
        <strain evidence="2 3">FB-527</strain>
    </source>
</reference>
<evidence type="ECO:0000313" key="2">
    <source>
        <dbReference type="EMBL" id="SOJ54656.1"/>
    </source>
</evidence>
<evidence type="ECO:0000259" key="1">
    <source>
        <dbReference type="Pfam" id="PF00934"/>
    </source>
</evidence>